<comment type="caution">
    <text evidence="2">The sequence shown here is derived from an EMBL/GenBank/DDBJ whole genome shotgun (WGS) entry which is preliminary data.</text>
</comment>
<evidence type="ECO:0000256" key="1">
    <source>
        <dbReference type="SAM" id="Phobius"/>
    </source>
</evidence>
<feature type="transmembrane region" description="Helical" evidence="1">
    <location>
        <begin position="157"/>
        <end position="179"/>
    </location>
</feature>
<reference evidence="2 3" key="1">
    <citation type="submission" date="2018-04" db="EMBL/GenBank/DDBJ databases">
        <title>Genomic Encyclopedia of Type Strains, Phase IV (KMG-IV): sequencing the most valuable type-strain genomes for metagenomic binning, comparative biology and taxonomic classification.</title>
        <authorList>
            <person name="Goeker M."/>
        </authorList>
    </citation>
    <scope>NUCLEOTIDE SEQUENCE [LARGE SCALE GENOMIC DNA]</scope>
    <source>
        <strain evidence="2 3">DSM 104150</strain>
    </source>
</reference>
<protein>
    <submittedName>
        <fullName evidence="2">Uncharacterized protein</fullName>
    </submittedName>
</protein>
<feature type="transmembrane region" description="Helical" evidence="1">
    <location>
        <begin position="126"/>
        <end position="145"/>
    </location>
</feature>
<evidence type="ECO:0000313" key="3">
    <source>
        <dbReference type="Proteomes" id="UP000248330"/>
    </source>
</evidence>
<feature type="transmembrane region" description="Helical" evidence="1">
    <location>
        <begin position="191"/>
        <end position="210"/>
    </location>
</feature>
<feature type="transmembrane region" description="Helical" evidence="1">
    <location>
        <begin position="66"/>
        <end position="88"/>
    </location>
</feature>
<feature type="transmembrane region" description="Helical" evidence="1">
    <location>
        <begin position="6"/>
        <end position="27"/>
    </location>
</feature>
<name>A0A318EFU4_9GAMM</name>
<keyword evidence="1" id="KW-0472">Membrane</keyword>
<evidence type="ECO:0000313" key="2">
    <source>
        <dbReference type="EMBL" id="PXV70544.1"/>
    </source>
</evidence>
<feature type="transmembrane region" description="Helical" evidence="1">
    <location>
        <begin position="100"/>
        <end position="120"/>
    </location>
</feature>
<organism evidence="2 3">
    <name type="scientific">Sinimarinibacterium flocculans</name>
    <dbReference type="NCBI Taxonomy" id="985250"/>
    <lineage>
        <taxon>Bacteria</taxon>
        <taxon>Pseudomonadati</taxon>
        <taxon>Pseudomonadota</taxon>
        <taxon>Gammaproteobacteria</taxon>
        <taxon>Nevskiales</taxon>
        <taxon>Nevskiaceae</taxon>
        <taxon>Sinimarinibacterium</taxon>
    </lineage>
</organism>
<proteinExistence type="predicted"/>
<dbReference type="AlphaFoldDB" id="A0A318EFU4"/>
<keyword evidence="1" id="KW-0812">Transmembrane</keyword>
<keyword evidence="1" id="KW-1133">Transmembrane helix</keyword>
<accession>A0A318EFU4</accession>
<dbReference type="Proteomes" id="UP000248330">
    <property type="component" value="Unassembled WGS sequence"/>
</dbReference>
<feature type="transmembrane region" description="Helical" evidence="1">
    <location>
        <begin position="39"/>
        <end position="60"/>
    </location>
</feature>
<dbReference type="RefSeq" id="WP_110264198.1">
    <property type="nucleotide sequence ID" value="NZ_CAKZQT010000013.1"/>
</dbReference>
<keyword evidence="3" id="KW-1185">Reference proteome</keyword>
<dbReference type="OrthoDB" id="5984490at2"/>
<gene>
    <name evidence="2" type="ORF">C8D93_102403</name>
</gene>
<sequence length="222" mass="23657">MYEAVVMLHALAGTVALASFWTAGLARKGSPLHRRAGRIYLQAMRLILLTALPIVGALLMRERLGFALFFAYLVVIVSESVWTSLRALQLKRDPARYFGTPYRAAAVVLLASGAGMLVYGLSAGNLIFAGFAFVGLGRGGAMLALSRRPPAPRWSLSEHLGAMIGNGVATHIAFLLIGLGRLLPETWAAPVQTFGWLAPLGVALVAGVHLTRKYVRPPALGA</sequence>
<dbReference type="EMBL" id="QICN01000002">
    <property type="protein sequence ID" value="PXV70544.1"/>
    <property type="molecule type" value="Genomic_DNA"/>
</dbReference>